<dbReference type="InterPro" id="IPR032675">
    <property type="entry name" value="LRR_dom_sf"/>
</dbReference>
<comment type="caution">
    <text evidence="1">The sequence shown here is derived from an EMBL/GenBank/DDBJ whole genome shotgun (WGS) entry which is preliminary data.</text>
</comment>
<accession>A0A8H7DGU3</accession>
<evidence type="ECO:0000313" key="2">
    <source>
        <dbReference type="Proteomes" id="UP000623467"/>
    </source>
</evidence>
<protein>
    <submittedName>
        <fullName evidence="1">F-box domain-containing protein</fullName>
    </submittedName>
</protein>
<dbReference type="OrthoDB" id="2886770at2759"/>
<evidence type="ECO:0000313" key="1">
    <source>
        <dbReference type="EMBL" id="KAF7373825.1"/>
    </source>
</evidence>
<dbReference type="Proteomes" id="UP000623467">
    <property type="component" value="Unassembled WGS sequence"/>
</dbReference>
<proteinExistence type="predicted"/>
<gene>
    <name evidence="1" type="ORF">MSAN_00594200</name>
</gene>
<dbReference type="SUPFAM" id="SSF52047">
    <property type="entry name" value="RNI-like"/>
    <property type="match status" value="1"/>
</dbReference>
<keyword evidence="2" id="KW-1185">Reference proteome</keyword>
<dbReference type="EMBL" id="JACAZH010000003">
    <property type="protein sequence ID" value="KAF7373825.1"/>
    <property type="molecule type" value="Genomic_DNA"/>
</dbReference>
<organism evidence="1 2">
    <name type="scientific">Mycena sanguinolenta</name>
    <dbReference type="NCBI Taxonomy" id="230812"/>
    <lineage>
        <taxon>Eukaryota</taxon>
        <taxon>Fungi</taxon>
        <taxon>Dikarya</taxon>
        <taxon>Basidiomycota</taxon>
        <taxon>Agaricomycotina</taxon>
        <taxon>Agaricomycetes</taxon>
        <taxon>Agaricomycetidae</taxon>
        <taxon>Agaricales</taxon>
        <taxon>Marasmiineae</taxon>
        <taxon>Mycenaceae</taxon>
        <taxon>Mycena</taxon>
    </lineage>
</organism>
<name>A0A8H7DGU3_9AGAR</name>
<sequence>MSYEQQLGTSAESARCTALTLPVEITSKIFLCCCPRTNNTLDARNDPPVLLTKVCRDWRLIALSMPDLWNNIHLEFGGRHGRRTGHIDSQWFSFLETWFSRAMDQPLTVVISNLNHADPDERLVPLLDSHRLQWRDLTIKLPFNRFYQFTPQEKLPILERLVLGAHAIPPVVDTPITTFEVAPKLKHVCLDGFLRPSHFTLPWAQLTAIELTAACGEDCLECLRQAPRLISCSFGIHERDRPSLRPVPPHRRIASLALSGASPTDILPFITLPALEGLDIVGRSLNKEELSRIPLFVSGSGCQLRHLRLHFMSELMTSAAIELLEALPSLESLEMAATGASTIRTLFSSLSRYGEPFLPFLQNLSLSHHRISDDNIQAMFEDLTGLLVRRSAAVLEHVQLQSFTLVIEHEETVPPSRIIQKLQELVDRGMDLNVRNRRERWI</sequence>
<dbReference type="AlphaFoldDB" id="A0A8H7DGU3"/>
<dbReference type="Gene3D" id="3.80.10.10">
    <property type="entry name" value="Ribonuclease Inhibitor"/>
    <property type="match status" value="1"/>
</dbReference>
<reference evidence="1" key="1">
    <citation type="submission" date="2020-05" db="EMBL/GenBank/DDBJ databases">
        <title>Mycena genomes resolve the evolution of fungal bioluminescence.</title>
        <authorList>
            <person name="Tsai I.J."/>
        </authorList>
    </citation>
    <scope>NUCLEOTIDE SEQUENCE</scope>
    <source>
        <strain evidence="1">160909Yilan</strain>
    </source>
</reference>